<evidence type="ECO:0000313" key="2">
    <source>
        <dbReference type="EMBL" id="GBP09784.1"/>
    </source>
</evidence>
<feature type="region of interest" description="Disordered" evidence="1">
    <location>
        <begin position="1"/>
        <end position="21"/>
    </location>
</feature>
<organism evidence="2 3">
    <name type="scientific">Eumeta variegata</name>
    <name type="common">Bagworm moth</name>
    <name type="synonym">Eumeta japonica</name>
    <dbReference type="NCBI Taxonomy" id="151549"/>
    <lineage>
        <taxon>Eukaryota</taxon>
        <taxon>Metazoa</taxon>
        <taxon>Ecdysozoa</taxon>
        <taxon>Arthropoda</taxon>
        <taxon>Hexapoda</taxon>
        <taxon>Insecta</taxon>
        <taxon>Pterygota</taxon>
        <taxon>Neoptera</taxon>
        <taxon>Endopterygota</taxon>
        <taxon>Lepidoptera</taxon>
        <taxon>Glossata</taxon>
        <taxon>Ditrysia</taxon>
        <taxon>Tineoidea</taxon>
        <taxon>Psychidae</taxon>
        <taxon>Oiketicinae</taxon>
        <taxon>Eumeta</taxon>
    </lineage>
</organism>
<name>A0A4C1T6M2_EUMVA</name>
<feature type="non-terminal residue" evidence="2">
    <location>
        <position position="1"/>
    </location>
</feature>
<keyword evidence="3" id="KW-1185">Reference proteome</keyword>
<evidence type="ECO:0000313" key="3">
    <source>
        <dbReference type="Proteomes" id="UP000299102"/>
    </source>
</evidence>
<dbReference type="AlphaFoldDB" id="A0A4C1T6M2"/>
<gene>
    <name evidence="2" type="ORF">EVAR_73963_1</name>
</gene>
<dbReference type="EMBL" id="BGZK01004581">
    <property type="protein sequence ID" value="GBP09784.1"/>
    <property type="molecule type" value="Genomic_DNA"/>
</dbReference>
<dbReference type="OrthoDB" id="8069839at2759"/>
<feature type="compositionally biased region" description="Polar residues" evidence="1">
    <location>
        <begin position="1"/>
        <end position="20"/>
    </location>
</feature>
<sequence length="84" mass="9054">SNGPQHQPTTPNNCSTISNAQQQQQQQYLNNCCSSTMPAMPKEKATAVSLTENNFSELKYKELATAACSCVYSNLSSGSSCHGY</sequence>
<comment type="caution">
    <text evidence="2">The sequence shown here is derived from an EMBL/GenBank/DDBJ whole genome shotgun (WGS) entry which is preliminary data.</text>
</comment>
<dbReference type="Proteomes" id="UP000299102">
    <property type="component" value="Unassembled WGS sequence"/>
</dbReference>
<evidence type="ECO:0000256" key="1">
    <source>
        <dbReference type="SAM" id="MobiDB-lite"/>
    </source>
</evidence>
<reference evidence="2 3" key="1">
    <citation type="journal article" date="2019" name="Commun. Biol.">
        <title>The bagworm genome reveals a unique fibroin gene that provides high tensile strength.</title>
        <authorList>
            <person name="Kono N."/>
            <person name="Nakamura H."/>
            <person name="Ohtoshi R."/>
            <person name="Tomita M."/>
            <person name="Numata K."/>
            <person name="Arakawa K."/>
        </authorList>
    </citation>
    <scope>NUCLEOTIDE SEQUENCE [LARGE SCALE GENOMIC DNA]</scope>
</reference>
<accession>A0A4C1T6M2</accession>
<proteinExistence type="predicted"/>
<protein>
    <submittedName>
        <fullName evidence="2">Uncharacterized protein</fullName>
    </submittedName>
</protein>